<reference evidence="2" key="1">
    <citation type="submission" date="2011-01" db="EMBL/GenBank/DDBJ databases">
        <title>The Genome Sequence of Nematocida parisii strain ERTm3.</title>
        <authorList>
            <consortium name="The Broad Institute Genome Sequencing Platform"/>
            <consortium name="The Broad Institute Genome Sequencing Center for Infectious Disease"/>
            <person name="Cuomo C."/>
            <person name="Troemel E."/>
            <person name="Young S.K."/>
            <person name="Zeng Q."/>
            <person name="Gargeya S."/>
            <person name="Fitzgerald M."/>
            <person name="Haas B."/>
            <person name="Abouelleil A."/>
            <person name="Alvarado L."/>
            <person name="Arachchi H.M."/>
            <person name="Berlin A."/>
            <person name="Chapman S.B."/>
            <person name="Gearin G."/>
            <person name="Goldberg J."/>
            <person name="Griggs A."/>
            <person name="Gujja S."/>
            <person name="Hansen M."/>
            <person name="Heiman D."/>
            <person name="Howarth C."/>
            <person name="Larimer J."/>
            <person name="Lui A."/>
            <person name="MacDonald P.J.P."/>
            <person name="McCowen C."/>
            <person name="Montmayeur A."/>
            <person name="Murphy C."/>
            <person name="Neiman D."/>
            <person name="Pearson M."/>
            <person name="Priest M."/>
            <person name="Roberts A."/>
            <person name="Saif S."/>
            <person name="Shea T."/>
            <person name="Sisk P."/>
            <person name="Stolte C."/>
            <person name="Sykes S."/>
            <person name="Wortman J."/>
            <person name="Nusbaum C."/>
            <person name="Birren B."/>
        </authorList>
    </citation>
    <scope>NUCLEOTIDE SEQUENCE</scope>
    <source>
        <strain evidence="2">ERTm3</strain>
    </source>
</reference>
<keyword evidence="1" id="KW-0732">Signal</keyword>
<sequence length="527" mass="59601">MHIRTMVSLFVISCLIGIGILIATNPDSGEKSDKPIMSSSTDSIPSCGYESADLQLQNNDNPLKIGQDNSIKNTHAETERNLAKTENLSPSVYNMELGFPVLETPKAVPIRMPCNPTQNIPENANKEVEEIPVIENKMGKVSKPNKSYDISPAIPFTAEETELLEALKNISRKNKLLPKITNYSNVMIINETLKYKNTVVIKSTKHSGTIENKTLWEVIHAYNNEEFIDIYSEQINPIVDISLLYPTPMLAIPVIKHTLLAYCTPQKICNIALSLDGFNFEPNEHIVDEYDVFFSARKLVISKSSICINELNLLSAFYGITDLSFVVVTILSSDIKMDLCLPEKLEKLKICGIKREHVNFLLCGINSCHGLKEIEVSYIDFMDTAGLNSIEPLNRITSFTLKNIVFSGSPDFEFLKKMQALQELTMSSIFYSYTEQFKVENLDKIKQTPMYLNPMPSPECLPNSGAKEVFYDIDIVERNKTVGEHISPINIRVDSRLYKDLGLKKIDPEMKHKYKIHVMFTKKIEHT</sequence>
<name>I3EE38_NEMP3</name>
<keyword evidence="3" id="KW-1185">Reference proteome</keyword>
<evidence type="ECO:0000313" key="2">
    <source>
        <dbReference type="EMBL" id="EIJ87485.1"/>
    </source>
</evidence>
<evidence type="ECO:0000313" key="3">
    <source>
        <dbReference type="Proteomes" id="UP000002872"/>
    </source>
</evidence>
<dbReference type="HOGENOM" id="CLU_015892_0_0_1"/>
<dbReference type="SUPFAM" id="SSF52047">
    <property type="entry name" value="RNI-like"/>
    <property type="match status" value="1"/>
</dbReference>
<dbReference type="EMBL" id="GL870882">
    <property type="protein sequence ID" value="EIJ87485.1"/>
    <property type="molecule type" value="Genomic_DNA"/>
</dbReference>
<protein>
    <submittedName>
        <fullName evidence="2">Uncharacterized protein</fullName>
    </submittedName>
</protein>
<organism evidence="2 3">
    <name type="scientific">Nematocida parisii (strain ERTm3)</name>
    <name type="common">Nematode killer fungus</name>
    <dbReference type="NCBI Taxonomy" id="935791"/>
    <lineage>
        <taxon>Eukaryota</taxon>
        <taxon>Fungi</taxon>
        <taxon>Fungi incertae sedis</taxon>
        <taxon>Microsporidia</taxon>
        <taxon>Nematocida</taxon>
    </lineage>
</organism>
<dbReference type="InParanoid" id="I3EE38"/>
<dbReference type="VEuPathDB" id="MicrosporidiaDB:NEQG_02366"/>
<evidence type="ECO:0000256" key="1">
    <source>
        <dbReference type="SAM" id="SignalP"/>
    </source>
</evidence>
<gene>
    <name evidence="2" type="ORF">NEQG_02366</name>
</gene>
<feature type="signal peptide" evidence="1">
    <location>
        <begin position="1"/>
        <end position="23"/>
    </location>
</feature>
<dbReference type="OrthoDB" id="10297045at2759"/>
<proteinExistence type="predicted"/>
<dbReference type="Proteomes" id="UP000002872">
    <property type="component" value="Unassembled WGS sequence"/>
</dbReference>
<feature type="chain" id="PRO_5003670397" evidence="1">
    <location>
        <begin position="24"/>
        <end position="527"/>
    </location>
</feature>
<dbReference type="AlphaFoldDB" id="I3EE38"/>
<accession>I3EE38</accession>